<gene>
    <name evidence="3" type="ORF">INP52_07810</name>
</gene>
<dbReference type="Gene3D" id="3.40.50.1820">
    <property type="entry name" value="alpha/beta hydrolase"/>
    <property type="match status" value="1"/>
</dbReference>
<keyword evidence="1" id="KW-0812">Transmembrane</keyword>
<dbReference type="InterPro" id="IPR029058">
    <property type="entry name" value="AB_hydrolase_fold"/>
</dbReference>
<protein>
    <submittedName>
        <fullName evidence="3">Alpha/beta fold hydrolase</fullName>
    </submittedName>
</protein>
<feature type="transmembrane region" description="Helical" evidence="1">
    <location>
        <begin position="37"/>
        <end position="58"/>
    </location>
</feature>
<dbReference type="RefSeq" id="WP_194370621.1">
    <property type="nucleotide sequence ID" value="NZ_CP063767.1"/>
</dbReference>
<dbReference type="SUPFAM" id="SSF53474">
    <property type="entry name" value="alpha/beta-Hydrolases"/>
    <property type="match status" value="1"/>
</dbReference>
<feature type="transmembrane region" description="Helical" evidence="1">
    <location>
        <begin position="64"/>
        <end position="83"/>
    </location>
</feature>
<proteinExistence type="predicted"/>
<dbReference type="GO" id="GO:0016787">
    <property type="term" value="F:hydrolase activity"/>
    <property type="evidence" value="ECO:0007669"/>
    <property type="project" value="UniProtKB-KW"/>
</dbReference>
<keyword evidence="3" id="KW-0378">Hydrolase</keyword>
<keyword evidence="1" id="KW-0472">Membrane</keyword>
<dbReference type="Pfam" id="PF12697">
    <property type="entry name" value="Abhydrolase_6"/>
    <property type="match status" value="1"/>
</dbReference>
<keyword evidence="1" id="KW-1133">Transmembrane helix</keyword>
<evidence type="ECO:0000256" key="1">
    <source>
        <dbReference type="SAM" id="Phobius"/>
    </source>
</evidence>
<dbReference type="EMBL" id="CP063767">
    <property type="protein sequence ID" value="QOY60306.1"/>
    <property type="molecule type" value="Genomic_DNA"/>
</dbReference>
<sequence length="406" mass="43824">MAWPKTKKPRGPKSSRLYEDMMRPADPELKAASWRPIATLVAFTLLMVGASAAFFLYAQPLLGVGFLLVGVLPSVLTVVAANAQLTRDLGPRPVPDGADELGDLLGDTGDELVRSLSGSLLGPELAKLEEARTREAASTRSWLEALPDDVAFETVEATSDDRTRLVGHALACAPGSARWLVFAHGLDGTWRAGMTFARSFAEKGFNLLFVELRAHGSSGGAWVGTGWLDRRDLVAWSQWVVRRAGSDARVVLMGQSMGAAAVLMASAEEDLAPQVVACVSEASYADWWNLALNRFTRTHTNPGTVRRSSPHPFLDVERLLLKSKPDGYDLTLSRPVDAIAHARVPVLLIQDARDQTVPAHMARKLDAAAAADHELLVVESAGHCLGAIADPEAYFTHVLSFAERFA</sequence>
<organism evidence="3 4">
    <name type="scientific">Thermophilibacter immobilis</name>
    <dbReference type="NCBI Taxonomy" id="2779519"/>
    <lineage>
        <taxon>Bacteria</taxon>
        <taxon>Bacillati</taxon>
        <taxon>Actinomycetota</taxon>
        <taxon>Coriobacteriia</taxon>
        <taxon>Coriobacteriales</taxon>
        <taxon>Atopobiaceae</taxon>
        <taxon>Thermophilibacter</taxon>
    </lineage>
</organism>
<name>A0A7S7M7Q1_9ACTN</name>
<dbReference type="PANTHER" id="PTHR43358">
    <property type="entry name" value="ALPHA/BETA-HYDROLASE"/>
    <property type="match status" value="1"/>
</dbReference>
<feature type="domain" description="AB hydrolase-1" evidence="2">
    <location>
        <begin position="180"/>
        <end position="394"/>
    </location>
</feature>
<evidence type="ECO:0000313" key="4">
    <source>
        <dbReference type="Proteomes" id="UP000593735"/>
    </source>
</evidence>
<dbReference type="InterPro" id="IPR000073">
    <property type="entry name" value="AB_hydrolase_1"/>
</dbReference>
<reference evidence="3 4" key="1">
    <citation type="submission" date="2020-10" db="EMBL/GenBank/DDBJ databases">
        <title>Olsenella immobilis sp.nov., isolated from the mud in a fermentation cellar used for the production of Chinese strong-flavoured liquor.</title>
        <authorList>
            <person name="Lu L."/>
        </authorList>
    </citation>
    <scope>NUCLEOTIDE SEQUENCE [LARGE SCALE GENOMIC DNA]</scope>
    <source>
        <strain evidence="3 4">LZLJ-2</strain>
    </source>
</reference>
<dbReference type="InterPro" id="IPR052920">
    <property type="entry name" value="DNA-binding_regulatory"/>
</dbReference>
<dbReference type="Proteomes" id="UP000593735">
    <property type="component" value="Chromosome"/>
</dbReference>
<evidence type="ECO:0000259" key="2">
    <source>
        <dbReference type="Pfam" id="PF12697"/>
    </source>
</evidence>
<dbReference type="PANTHER" id="PTHR43358:SF4">
    <property type="entry name" value="ALPHA_BETA HYDROLASE FOLD-1 DOMAIN-CONTAINING PROTEIN"/>
    <property type="match status" value="1"/>
</dbReference>
<accession>A0A7S7M7Q1</accession>
<dbReference type="KEGG" id="tio:INP52_07810"/>
<dbReference type="AlphaFoldDB" id="A0A7S7M7Q1"/>
<keyword evidence="4" id="KW-1185">Reference proteome</keyword>
<evidence type="ECO:0000313" key="3">
    <source>
        <dbReference type="EMBL" id="QOY60306.1"/>
    </source>
</evidence>